<feature type="compositionally biased region" description="Polar residues" evidence="1">
    <location>
        <begin position="380"/>
        <end position="434"/>
    </location>
</feature>
<feature type="compositionally biased region" description="Polar residues" evidence="1">
    <location>
        <begin position="449"/>
        <end position="468"/>
    </location>
</feature>
<evidence type="ECO:0000256" key="1">
    <source>
        <dbReference type="SAM" id="MobiDB-lite"/>
    </source>
</evidence>
<name>A0A8D9EJG8_9HEMI</name>
<dbReference type="AlphaFoldDB" id="A0A8D9EJG8"/>
<evidence type="ECO:0000313" key="2">
    <source>
        <dbReference type="EMBL" id="CAG6755936.1"/>
    </source>
</evidence>
<feature type="compositionally biased region" description="Polar residues" evidence="1">
    <location>
        <begin position="304"/>
        <end position="313"/>
    </location>
</feature>
<protein>
    <submittedName>
        <fullName evidence="2">Uncharacterized protein</fullName>
    </submittedName>
</protein>
<feature type="region of interest" description="Disordered" evidence="1">
    <location>
        <begin position="304"/>
        <end position="351"/>
    </location>
</feature>
<dbReference type="EMBL" id="HBUF01543380">
    <property type="protein sequence ID" value="CAG6755936.1"/>
    <property type="molecule type" value="Transcribed_RNA"/>
</dbReference>
<sequence>MKGKTITPDRIRHDSSLSDVICLDTDMEDNDIEMVHSPLQLPLLSPINNFRTPSKTPNTVTPMKSGNHQSASDLSLNQSEYTMSTPVKPNLVSENQTPVKVMPPSAKKPISSHTIKNLIYSKQACSDDHVFWVNKFKKQVQVDRRFLHRLKGKVRKAKNYSNFDLAASLESEIQAREEEFAKKHIQRIQVTDNLSTYQPMDEETRGAIYNRITSAELFQVRTCSQQQSALITLRQYKENLLVLQQLNNKHVPLVANELYYKEQLYKKVYLTPKIIVEQLNKKVNLTPVTPKIIDEQLVLNISATPKESNTETPKQSNKKVKKKMNQEESKVKKVKKQVNQEKRSQKRKQNKMLKRLKRLSQLERLGQLFNTAVTGNKITKPVETNINTQSEPTLNVYDHNTTNSSESSKTPVSSRASPRPNNIQPSRGTASESTPVKFPSASKFPPHRPTSNNNNRASETTPVKLSSVSKFQPYRSLLSFAPVDS</sequence>
<accession>A0A8D9EJG8</accession>
<organism evidence="2">
    <name type="scientific">Cacopsylla melanoneura</name>
    <dbReference type="NCBI Taxonomy" id="428564"/>
    <lineage>
        <taxon>Eukaryota</taxon>
        <taxon>Metazoa</taxon>
        <taxon>Ecdysozoa</taxon>
        <taxon>Arthropoda</taxon>
        <taxon>Hexapoda</taxon>
        <taxon>Insecta</taxon>
        <taxon>Pterygota</taxon>
        <taxon>Neoptera</taxon>
        <taxon>Paraneoptera</taxon>
        <taxon>Hemiptera</taxon>
        <taxon>Sternorrhyncha</taxon>
        <taxon>Psylloidea</taxon>
        <taxon>Psyllidae</taxon>
        <taxon>Psyllinae</taxon>
        <taxon>Cacopsylla</taxon>
    </lineage>
</organism>
<feature type="region of interest" description="Disordered" evidence="1">
    <location>
        <begin position="380"/>
        <end position="468"/>
    </location>
</feature>
<proteinExistence type="predicted"/>
<reference evidence="2" key="1">
    <citation type="submission" date="2021-05" db="EMBL/GenBank/DDBJ databases">
        <authorList>
            <person name="Alioto T."/>
            <person name="Alioto T."/>
            <person name="Gomez Garrido J."/>
        </authorList>
    </citation>
    <scope>NUCLEOTIDE SEQUENCE</scope>
</reference>